<dbReference type="RefSeq" id="WP_126406383.1">
    <property type="nucleotide sequence ID" value="NZ_RXNT01000002.1"/>
</dbReference>
<dbReference type="OrthoDB" id="9791837at2"/>
<reference evidence="2 3" key="1">
    <citation type="submission" date="2018-12" db="EMBL/GenBank/DDBJ databases">
        <title>Bacillus yapensis draft genome sequence.</title>
        <authorList>
            <person name="Yu L."/>
            <person name="Xu X."/>
            <person name="Tang X."/>
        </authorList>
    </citation>
    <scope>NUCLEOTIDE SEQUENCE [LARGE SCALE GENOMIC DNA]</scope>
    <source>
        <strain evidence="2 3">XXST-01</strain>
    </source>
</reference>
<dbReference type="GO" id="GO:0032259">
    <property type="term" value="P:methylation"/>
    <property type="evidence" value="ECO:0007669"/>
    <property type="project" value="UniProtKB-KW"/>
</dbReference>
<name>A0A3S0IHU6_9BACI</name>
<comment type="caution">
    <text evidence="2">The sequence shown here is derived from an EMBL/GenBank/DDBJ whole genome shotgun (WGS) entry which is preliminary data.</text>
</comment>
<dbReference type="InterPro" id="IPR013216">
    <property type="entry name" value="Methyltransf_11"/>
</dbReference>
<dbReference type="CDD" id="cd02440">
    <property type="entry name" value="AdoMet_MTases"/>
    <property type="match status" value="1"/>
</dbReference>
<evidence type="ECO:0000259" key="1">
    <source>
        <dbReference type="Pfam" id="PF08241"/>
    </source>
</evidence>
<dbReference type="Pfam" id="PF08241">
    <property type="entry name" value="Methyltransf_11"/>
    <property type="match status" value="1"/>
</dbReference>
<dbReference type="GO" id="GO:0008757">
    <property type="term" value="F:S-adenosylmethionine-dependent methyltransferase activity"/>
    <property type="evidence" value="ECO:0007669"/>
    <property type="project" value="InterPro"/>
</dbReference>
<organism evidence="2 3">
    <name type="scientific">Bacillus yapensis</name>
    <dbReference type="NCBI Taxonomy" id="2492960"/>
    <lineage>
        <taxon>Bacteria</taxon>
        <taxon>Bacillati</taxon>
        <taxon>Bacillota</taxon>
        <taxon>Bacilli</taxon>
        <taxon>Bacillales</taxon>
        <taxon>Bacillaceae</taxon>
        <taxon>Bacillus</taxon>
    </lineage>
</organism>
<dbReference type="EMBL" id="RXNT01000002">
    <property type="protein sequence ID" value="RTR35741.1"/>
    <property type="molecule type" value="Genomic_DNA"/>
</dbReference>
<sequence>MKDIIRKAYKELTDDYEHNVDTQSAYNIFYERPAMTNLFPNDLNNKKVLDAGCAAGWYTEQFIKLGADVVAVDMSPEMVEATIRRVGDKAEVLCCDLDGKLPFADESFDLIISSLVLHYVQDWKQTFAEFQRILKPKGSFIYSIHHPMMDINLSKEKEYFTTELIIDTWKRQGKLIKVPFYRRPLQTILNETLSNFSIEKILEPQPTEECKEKAPESYEKLMKNPHFLIIKAEKRK</sequence>
<proteinExistence type="predicted"/>
<evidence type="ECO:0000313" key="2">
    <source>
        <dbReference type="EMBL" id="RTR35741.1"/>
    </source>
</evidence>
<keyword evidence="2" id="KW-0808">Transferase</keyword>
<dbReference type="Gene3D" id="3.40.50.150">
    <property type="entry name" value="Vaccinia Virus protein VP39"/>
    <property type="match status" value="1"/>
</dbReference>
<gene>
    <name evidence="2" type="ORF">EKG37_03665</name>
</gene>
<dbReference type="Proteomes" id="UP000271374">
    <property type="component" value="Unassembled WGS sequence"/>
</dbReference>
<feature type="domain" description="Methyltransferase type 11" evidence="1">
    <location>
        <begin position="49"/>
        <end position="141"/>
    </location>
</feature>
<dbReference type="AlphaFoldDB" id="A0A3S0IHU6"/>
<evidence type="ECO:0000313" key="3">
    <source>
        <dbReference type="Proteomes" id="UP000271374"/>
    </source>
</evidence>
<accession>A0A3S0IHU6</accession>
<dbReference type="InterPro" id="IPR029063">
    <property type="entry name" value="SAM-dependent_MTases_sf"/>
</dbReference>
<keyword evidence="2" id="KW-0489">Methyltransferase</keyword>
<dbReference type="PANTHER" id="PTHR43861">
    <property type="entry name" value="TRANS-ACONITATE 2-METHYLTRANSFERASE-RELATED"/>
    <property type="match status" value="1"/>
</dbReference>
<dbReference type="SUPFAM" id="SSF53335">
    <property type="entry name" value="S-adenosyl-L-methionine-dependent methyltransferases"/>
    <property type="match status" value="1"/>
</dbReference>
<protein>
    <submittedName>
        <fullName evidence="2">Class I SAM-dependent methyltransferase</fullName>
    </submittedName>
</protein>
<keyword evidence="3" id="KW-1185">Reference proteome</keyword>